<comment type="caution">
    <text evidence="1">The sequence shown here is derived from an EMBL/GenBank/DDBJ whole genome shotgun (WGS) entry which is preliminary data.</text>
</comment>
<proteinExistence type="predicted"/>
<name>M5RPX2_9BACT</name>
<dbReference type="PATRIC" id="fig|1265738.3.peg.1743"/>
<accession>M5RPX2</accession>
<evidence type="ECO:0000313" key="1">
    <source>
        <dbReference type="EMBL" id="EMI21330.1"/>
    </source>
</evidence>
<evidence type="ECO:0000313" key="2">
    <source>
        <dbReference type="Proteomes" id="UP000011991"/>
    </source>
</evidence>
<sequence>MRLYPSWTESLRDRFLNHKPIHGIVSRPLAASLFEPIVAVYLRIFPAGRAPRTAK</sequence>
<keyword evidence="2" id="KW-1185">Reference proteome</keyword>
<dbReference type="AlphaFoldDB" id="M5RPX2"/>
<reference evidence="1 2" key="1">
    <citation type="journal article" date="2013" name="Mar. Genomics">
        <title>Expression of sulfatases in Rhodopirellula baltica and the diversity of sulfatases in the genus Rhodopirellula.</title>
        <authorList>
            <person name="Wegner C.E."/>
            <person name="Richter-Heitmann T."/>
            <person name="Klindworth A."/>
            <person name="Klockow C."/>
            <person name="Richter M."/>
            <person name="Achstetter T."/>
            <person name="Glockner F.O."/>
            <person name="Harder J."/>
        </authorList>
    </citation>
    <scope>NUCLEOTIDE SEQUENCE [LARGE SCALE GENOMIC DNA]</scope>
    <source>
        <strain evidence="1 2">SM1</strain>
    </source>
</reference>
<protein>
    <submittedName>
        <fullName evidence="1">Uncharacterized protein</fullName>
    </submittedName>
</protein>
<organism evidence="1 2">
    <name type="scientific">Rhodopirellula maiorica SM1</name>
    <dbReference type="NCBI Taxonomy" id="1265738"/>
    <lineage>
        <taxon>Bacteria</taxon>
        <taxon>Pseudomonadati</taxon>
        <taxon>Planctomycetota</taxon>
        <taxon>Planctomycetia</taxon>
        <taxon>Pirellulales</taxon>
        <taxon>Pirellulaceae</taxon>
        <taxon>Novipirellula</taxon>
    </lineage>
</organism>
<dbReference type="EMBL" id="ANOG01000258">
    <property type="protein sequence ID" value="EMI21330.1"/>
    <property type="molecule type" value="Genomic_DNA"/>
</dbReference>
<dbReference type="Proteomes" id="UP000011991">
    <property type="component" value="Unassembled WGS sequence"/>
</dbReference>
<gene>
    <name evidence="1" type="ORF">RMSM_01748</name>
</gene>